<dbReference type="EMBL" id="CP133621">
    <property type="protein sequence ID" value="WMV49530.1"/>
    <property type="molecule type" value="Genomic_DNA"/>
</dbReference>
<organism evidence="2 3">
    <name type="scientific">Solanum verrucosum</name>
    <dbReference type="NCBI Taxonomy" id="315347"/>
    <lineage>
        <taxon>Eukaryota</taxon>
        <taxon>Viridiplantae</taxon>
        <taxon>Streptophyta</taxon>
        <taxon>Embryophyta</taxon>
        <taxon>Tracheophyta</taxon>
        <taxon>Spermatophyta</taxon>
        <taxon>Magnoliopsida</taxon>
        <taxon>eudicotyledons</taxon>
        <taxon>Gunneridae</taxon>
        <taxon>Pentapetalae</taxon>
        <taxon>asterids</taxon>
        <taxon>lamiids</taxon>
        <taxon>Solanales</taxon>
        <taxon>Solanaceae</taxon>
        <taxon>Solanoideae</taxon>
        <taxon>Solaneae</taxon>
        <taxon>Solanum</taxon>
    </lineage>
</organism>
<dbReference type="InterPro" id="IPR006564">
    <property type="entry name" value="Znf_PMZ"/>
</dbReference>
<dbReference type="GO" id="GO:0008270">
    <property type="term" value="F:zinc ion binding"/>
    <property type="evidence" value="ECO:0007669"/>
    <property type="project" value="InterPro"/>
</dbReference>
<proteinExistence type="predicted"/>
<feature type="domain" description="Zinc finger PMZ-type" evidence="1">
    <location>
        <begin position="365"/>
        <end position="392"/>
    </location>
</feature>
<evidence type="ECO:0000313" key="3">
    <source>
        <dbReference type="Proteomes" id="UP001234989"/>
    </source>
</evidence>
<keyword evidence="3" id="KW-1185">Reference proteome</keyword>
<dbReference type="PANTHER" id="PTHR31973">
    <property type="entry name" value="POLYPROTEIN, PUTATIVE-RELATED"/>
    <property type="match status" value="1"/>
</dbReference>
<dbReference type="SMART" id="SM00575">
    <property type="entry name" value="ZnF_PMZ"/>
    <property type="match status" value="1"/>
</dbReference>
<accession>A0AAF0UPD2</accession>
<evidence type="ECO:0000259" key="1">
    <source>
        <dbReference type="SMART" id="SM00575"/>
    </source>
</evidence>
<gene>
    <name evidence="2" type="ORF">MTR67_042915</name>
</gene>
<reference evidence="2" key="1">
    <citation type="submission" date="2023-08" db="EMBL/GenBank/DDBJ databases">
        <title>A de novo genome assembly of Solanum verrucosum Schlechtendal, a Mexican diploid species geographically isolated from the other diploid A-genome species in potato relatives.</title>
        <authorList>
            <person name="Hosaka K."/>
        </authorList>
    </citation>
    <scope>NUCLEOTIDE SEQUENCE</scope>
    <source>
        <tissue evidence="2">Young leaves</tissue>
    </source>
</reference>
<dbReference type="InterPro" id="IPR018289">
    <property type="entry name" value="MULE_transposase_dom"/>
</dbReference>
<evidence type="ECO:0000313" key="2">
    <source>
        <dbReference type="EMBL" id="WMV49530.1"/>
    </source>
</evidence>
<sequence>MKEYATFKDLVDEVSKQIGVELRYNYLKLKYKIEGSNAPLEIRNEMGVRVYVSLKKENKELAKYPICVTVFVKDCELTDRNLYEDGVDMSGIDEGDIIDTQALVLSAPLVSNAINNEIISNINQTEVMEDQVYKDKGTLKAVMRKCAIDHRFQWKTDISSEIRPIVVVDGSHLRGSYNGTFVSASTLDGAGNILPLAYGIVDSENDASWTWFFEQFREAHGLKDNMCVVSDRNESIIKSVLRVDIRVKNYLELAGYEKWARVYATVNRGSVMTSNTAECINACLVVARELPIYDFLKEVRQMFGRWNFTNHTSASNTFTTLCGKAQEMLAENEERSVRMTVVATSNYVHSVHHEGSTFIICLKRKTCTCRRFQMDEIPCSYAWAVLKKKFLDPEPYCSDLYKPNTLLVTYNNPIIPLPNRIDWNVPGYIENEVVRPPKLKKLSGRPPKKLRDKSYSELYGKKYKNSCSTCGCKGHNRRSCRNGPRTE</sequence>
<name>A0AAF0UPD2_SOLVR</name>
<dbReference type="Pfam" id="PF10551">
    <property type="entry name" value="MULE"/>
    <property type="match status" value="1"/>
</dbReference>
<protein>
    <recommendedName>
        <fullName evidence="1">Zinc finger PMZ-type domain-containing protein</fullName>
    </recommendedName>
</protein>
<dbReference type="AlphaFoldDB" id="A0AAF0UPD2"/>
<dbReference type="PANTHER" id="PTHR31973:SF113">
    <property type="entry name" value="PROTEIN FAR1-RELATED SEQUENCE 5-LIKE"/>
    <property type="match status" value="1"/>
</dbReference>
<dbReference type="Proteomes" id="UP001234989">
    <property type="component" value="Chromosome 10"/>
</dbReference>